<protein>
    <submittedName>
        <fullName evidence="2">Hypothetical_protein</fullName>
    </submittedName>
</protein>
<name>A0AA86NN96_9EUKA</name>
<dbReference type="EMBL" id="CAXDID020000012">
    <property type="protein sequence ID" value="CAL5980881.1"/>
    <property type="molecule type" value="Genomic_DNA"/>
</dbReference>
<accession>A0AA86NN96</accession>
<evidence type="ECO:0000313" key="3">
    <source>
        <dbReference type="Proteomes" id="UP001642409"/>
    </source>
</evidence>
<organism evidence="1">
    <name type="scientific">Hexamita inflata</name>
    <dbReference type="NCBI Taxonomy" id="28002"/>
    <lineage>
        <taxon>Eukaryota</taxon>
        <taxon>Metamonada</taxon>
        <taxon>Diplomonadida</taxon>
        <taxon>Hexamitidae</taxon>
        <taxon>Hexamitinae</taxon>
        <taxon>Hexamita</taxon>
    </lineage>
</organism>
<sequence length="152" mass="17619">MLVQAIFWNCTCSCCVLQMNISSIVSLIRSQICSLSDFDCEIDLNSFIICSRLRFQWSNKVLIYPANTRYQSLFRFSRMNLHTQSSVSGVIFESILPVEQFSSLIFSNQISFSLKIMFGYLERELTPVSITSRQYTRLFSGICEKIIQSRIF</sequence>
<dbReference type="EMBL" id="CATOUU010000279">
    <property type="protein sequence ID" value="CAI9923482.1"/>
    <property type="molecule type" value="Genomic_DNA"/>
</dbReference>
<dbReference type="Proteomes" id="UP001642409">
    <property type="component" value="Unassembled WGS sequence"/>
</dbReference>
<reference evidence="2 3" key="2">
    <citation type="submission" date="2024-07" db="EMBL/GenBank/DDBJ databases">
        <authorList>
            <person name="Akdeniz Z."/>
        </authorList>
    </citation>
    <scope>NUCLEOTIDE SEQUENCE [LARGE SCALE GENOMIC DNA]</scope>
</reference>
<dbReference type="AlphaFoldDB" id="A0AA86NN96"/>
<evidence type="ECO:0000313" key="2">
    <source>
        <dbReference type="EMBL" id="CAL5980881.1"/>
    </source>
</evidence>
<reference evidence="1" key="1">
    <citation type="submission" date="2023-06" db="EMBL/GenBank/DDBJ databases">
        <authorList>
            <person name="Kurt Z."/>
        </authorList>
    </citation>
    <scope>NUCLEOTIDE SEQUENCE</scope>
</reference>
<comment type="caution">
    <text evidence="1">The sequence shown here is derived from an EMBL/GenBank/DDBJ whole genome shotgun (WGS) entry which is preliminary data.</text>
</comment>
<evidence type="ECO:0000313" key="1">
    <source>
        <dbReference type="EMBL" id="CAI9923482.1"/>
    </source>
</evidence>
<gene>
    <name evidence="1" type="ORF">HINF_LOCUS11127</name>
    <name evidence="2" type="ORF">HINF_LOCUS6394</name>
</gene>
<proteinExistence type="predicted"/>
<keyword evidence="3" id="KW-1185">Reference proteome</keyword>